<dbReference type="Pfam" id="PF07679">
    <property type="entry name" value="I-set"/>
    <property type="match status" value="1"/>
</dbReference>
<evidence type="ECO:0000256" key="1">
    <source>
        <dbReference type="SAM" id="SignalP"/>
    </source>
</evidence>
<dbReference type="OrthoDB" id="6513259at2759"/>
<evidence type="ECO:0000259" key="2">
    <source>
        <dbReference type="PROSITE" id="PS50835"/>
    </source>
</evidence>
<name>A0A6P6Y2U1_DERPT</name>
<gene>
    <name evidence="4" type="primary">LOC113793542</name>
</gene>
<dbReference type="InterPro" id="IPR007110">
    <property type="entry name" value="Ig-like_dom"/>
</dbReference>
<dbReference type="InterPro" id="IPR013783">
    <property type="entry name" value="Ig-like_fold"/>
</dbReference>
<sequence>MQLYFILGLLFISSVYTQIIPKLDKFHREKIHNVDSKFKQWCGILDGSKPLRFEWRKNGQPLAQIMANYHYHIDNVDDDSSILVIDKLSSNDSGNYSCHVSNQFGSDIQSTILTVKVCRF</sequence>
<evidence type="ECO:0000313" key="4">
    <source>
        <dbReference type="RefSeq" id="XP_027199391.1"/>
    </source>
</evidence>
<protein>
    <submittedName>
        <fullName evidence="4">Down syndrome cell adhesion molecule-like protein Dscam2</fullName>
    </submittedName>
</protein>
<dbReference type="InterPro" id="IPR013098">
    <property type="entry name" value="Ig_I-set"/>
</dbReference>
<reference evidence="4" key="1">
    <citation type="submission" date="2025-08" db="UniProtKB">
        <authorList>
            <consortium name="RefSeq"/>
        </authorList>
    </citation>
    <scope>IDENTIFICATION</scope>
    <source>
        <strain evidence="4">Airmid</strain>
    </source>
</reference>
<proteinExistence type="predicted"/>
<dbReference type="PROSITE" id="PS50835">
    <property type="entry name" value="IG_LIKE"/>
    <property type="match status" value="1"/>
</dbReference>
<dbReference type="InterPro" id="IPR036179">
    <property type="entry name" value="Ig-like_dom_sf"/>
</dbReference>
<feature type="chain" id="PRO_5027598714" evidence="1">
    <location>
        <begin position="18"/>
        <end position="120"/>
    </location>
</feature>
<feature type="domain" description="Ig-like" evidence="2">
    <location>
        <begin position="21"/>
        <end position="114"/>
    </location>
</feature>
<evidence type="ECO:0000313" key="3">
    <source>
        <dbReference type="Proteomes" id="UP000515146"/>
    </source>
</evidence>
<dbReference type="AlphaFoldDB" id="A0A6P6Y2U1"/>
<dbReference type="RefSeq" id="XP_027199391.1">
    <property type="nucleotide sequence ID" value="XM_027343590.1"/>
</dbReference>
<keyword evidence="3" id="KW-1185">Reference proteome</keyword>
<dbReference type="Proteomes" id="UP000515146">
    <property type="component" value="Unplaced"/>
</dbReference>
<dbReference type="SUPFAM" id="SSF48726">
    <property type="entry name" value="Immunoglobulin"/>
    <property type="match status" value="1"/>
</dbReference>
<dbReference type="InParanoid" id="A0A6P6Y2U1"/>
<dbReference type="KEGG" id="dpte:113793542"/>
<keyword evidence="1" id="KW-0732">Signal</keyword>
<dbReference type="OMA" id="IMANYHY"/>
<feature type="signal peptide" evidence="1">
    <location>
        <begin position="1"/>
        <end position="17"/>
    </location>
</feature>
<accession>A0A6P6Y2U1</accession>
<dbReference type="Gene3D" id="2.60.40.10">
    <property type="entry name" value="Immunoglobulins"/>
    <property type="match status" value="1"/>
</dbReference>
<organism evidence="3 4">
    <name type="scientific">Dermatophagoides pteronyssinus</name>
    <name type="common">European house dust mite</name>
    <dbReference type="NCBI Taxonomy" id="6956"/>
    <lineage>
        <taxon>Eukaryota</taxon>
        <taxon>Metazoa</taxon>
        <taxon>Ecdysozoa</taxon>
        <taxon>Arthropoda</taxon>
        <taxon>Chelicerata</taxon>
        <taxon>Arachnida</taxon>
        <taxon>Acari</taxon>
        <taxon>Acariformes</taxon>
        <taxon>Sarcoptiformes</taxon>
        <taxon>Astigmata</taxon>
        <taxon>Psoroptidia</taxon>
        <taxon>Analgoidea</taxon>
        <taxon>Pyroglyphidae</taxon>
        <taxon>Dermatophagoidinae</taxon>
        <taxon>Dermatophagoides</taxon>
    </lineage>
</organism>